<dbReference type="InterPro" id="IPR002575">
    <property type="entry name" value="Aminoglycoside_PTrfase"/>
</dbReference>
<dbReference type="InterPro" id="IPR011009">
    <property type="entry name" value="Kinase-like_dom_sf"/>
</dbReference>
<keyword evidence="2" id="KW-0808">Transferase</keyword>
<dbReference type="SUPFAM" id="SSF56112">
    <property type="entry name" value="Protein kinase-like (PK-like)"/>
    <property type="match status" value="1"/>
</dbReference>
<feature type="domain" description="Aminoglycoside phosphotransferase" evidence="1">
    <location>
        <begin position="33"/>
        <end position="265"/>
    </location>
</feature>
<dbReference type="AlphaFoldDB" id="A0A7T6ZB62"/>
<evidence type="ECO:0000259" key="1">
    <source>
        <dbReference type="Pfam" id="PF01636"/>
    </source>
</evidence>
<proteinExistence type="predicted"/>
<keyword evidence="3" id="KW-1185">Reference proteome</keyword>
<gene>
    <name evidence="2" type="ORF">HUG20_10550</name>
</gene>
<dbReference type="Gene3D" id="3.30.200.20">
    <property type="entry name" value="Phosphorylase Kinase, domain 1"/>
    <property type="match status" value="1"/>
</dbReference>
<dbReference type="CDD" id="cd05154">
    <property type="entry name" value="ACAD10_11_N-like"/>
    <property type="match status" value="1"/>
</dbReference>
<dbReference type="Proteomes" id="UP000595349">
    <property type="component" value="Chromosome"/>
</dbReference>
<evidence type="ECO:0000313" key="2">
    <source>
        <dbReference type="EMBL" id="QQK80288.1"/>
    </source>
</evidence>
<reference evidence="2 3" key="1">
    <citation type="submission" date="2020-06" db="EMBL/GenBank/DDBJ databases">
        <title>Genomic analysis of Salicibibacter sp. NKC21-4.</title>
        <authorList>
            <person name="Oh Y.J."/>
        </authorList>
    </citation>
    <scope>NUCLEOTIDE SEQUENCE [LARGE SCALE GENOMIC DNA]</scope>
    <source>
        <strain evidence="2 3">NKC21-4</strain>
    </source>
</reference>
<accession>A0A7T6ZB62</accession>
<dbReference type="Pfam" id="PF01636">
    <property type="entry name" value="APH"/>
    <property type="match status" value="1"/>
</dbReference>
<organism evidence="2 3">
    <name type="scientific">Salicibibacter cibi</name>
    <dbReference type="NCBI Taxonomy" id="2743001"/>
    <lineage>
        <taxon>Bacteria</taxon>
        <taxon>Bacillati</taxon>
        <taxon>Bacillota</taxon>
        <taxon>Bacilli</taxon>
        <taxon>Bacillales</taxon>
        <taxon>Bacillaceae</taxon>
        <taxon>Salicibibacter</taxon>
    </lineage>
</organism>
<dbReference type="Gene3D" id="3.90.1200.10">
    <property type="match status" value="1"/>
</dbReference>
<sequence length="351" mass="40938">MADSVRTGEELNDQKVKSYLHDRLNINPANPLEIKQFSIGASNLTYHLKCGSWEGVLRRPPLGPLPPKAHDMEREYEILKRLNPVFSLAPKPYIFSEDESVMGAPFYIMETKSGIVIDREFPPGYNVSENDCKNISYLVVDTLVDLHSVDLNKTKLKSFGHPDGFLDRQVHGWIKRYKKAKTDNIPEFEIVAKWLIENTPVSQEATMIHNDYKLNNMMFSHDLKSMTAVLDWEMSTIGDPLFDLGLSLGYWIKEEDPKLLKETLQTVTKQPGFITRRDFIERYAKKSGRDVSSLKFYMILAYFKWAVIIQQIYYRWKRGQTQDNRFKNYDERVKNLMQFSLLAIENEDILY</sequence>
<dbReference type="InterPro" id="IPR052898">
    <property type="entry name" value="ACAD10-like"/>
</dbReference>
<evidence type="ECO:0000313" key="3">
    <source>
        <dbReference type="Proteomes" id="UP000595349"/>
    </source>
</evidence>
<dbReference type="PANTHER" id="PTHR47829:SF1">
    <property type="entry name" value="HAD FAMILY PHOSPHATASE"/>
    <property type="match status" value="1"/>
</dbReference>
<dbReference type="InterPro" id="IPR041726">
    <property type="entry name" value="ACAD10_11_N"/>
</dbReference>
<dbReference type="PANTHER" id="PTHR47829">
    <property type="entry name" value="HYDROLASE, PUTATIVE (AFU_ORTHOLOGUE AFUA_1G12880)-RELATED"/>
    <property type="match status" value="1"/>
</dbReference>
<dbReference type="KEGG" id="scib:HUG20_10550"/>
<name>A0A7T6ZB62_9BACI</name>
<dbReference type="EMBL" id="CP054706">
    <property type="protein sequence ID" value="QQK80288.1"/>
    <property type="molecule type" value="Genomic_DNA"/>
</dbReference>
<dbReference type="RefSeq" id="WP_200084567.1">
    <property type="nucleotide sequence ID" value="NZ_CP054706.1"/>
</dbReference>
<protein>
    <submittedName>
        <fullName evidence="2">Phosphotransferase family protein</fullName>
    </submittedName>
</protein>
<dbReference type="GO" id="GO:0016740">
    <property type="term" value="F:transferase activity"/>
    <property type="evidence" value="ECO:0007669"/>
    <property type="project" value="UniProtKB-KW"/>
</dbReference>